<dbReference type="Proteomes" id="UP000001054">
    <property type="component" value="Plasmid pNGR234b"/>
</dbReference>
<dbReference type="PATRIC" id="fig|394.7.peg.977"/>
<dbReference type="EMBL" id="AY316747">
    <property type="protein sequence ID" value="AAQ87455.1"/>
    <property type="molecule type" value="Genomic_DNA"/>
</dbReference>
<dbReference type="OrthoDB" id="7437883at2"/>
<evidence type="ECO:0000313" key="2">
    <source>
        <dbReference type="EMBL" id="AAQ87455.1"/>
    </source>
</evidence>
<dbReference type="HOGENOM" id="CLU_1794933_0_0_5"/>
<gene>
    <name evidence="3" type="ordered locus">NGR_b05330</name>
    <name evidence="2" type="ORF">RNGR00330</name>
</gene>
<keyword evidence="2" id="KW-0614">Plasmid</keyword>
<sequence>MRKQSTSSLYFQRKISEFCNIRVAPFASKRALENIRPYLISLVIYRKTPPMRNGRIDWQAVADTCGIEDEMTAELKKNLRPGLEAILRWLDKERPEEDDRPAVEQPRRENEACWRFGQSNGGSAEFRGSHGHRETRAVTSEAGR</sequence>
<dbReference type="KEGG" id="rhi:NGR_b05330"/>
<name>Q6W1B3_SINFN</name>
<dbReference type="AlphaFoldDB" id="Q6W1B3"/>
<reference evidence="2" key="1">
    <citation type="submission" date="2003-06" db="EMBL/GenBank/DDBJ databases">
        <title>Comparative DNA analysis of two large contigs of the Rhizobium sp. NGR234 megaplasmid 2.</title>
        <authorList>
            <person name="Broughton W.J."/>
            <person name="Perret X."/>
            <person name="Staehelin C."/>
            <person name="Schmitz R.A."/>
            <person name="Raasch C."/>
            <person name="Liesegang H."/>
            <person name="Gottschalk G."/>
            <person name="Streit W.R."/>
        </authorList>
    </citation>
    <scope>NUCLEOTIDE SEQUENCE</scope>
    <source>
        <strain evidence="2">NGR234</strain>
        <plasmid evidence="2">megaplasmid 2</plasmid>
    </source>
</reference>
<accession>Q6W1B3</accession>
<feature type="compositionally biased region" description="Basic and acidic residues" evidence="1">
    <location>
        <begin position="94"/>
        <end position="112"/>
    </location>
</feature>
<keyword evidence="4" id="KW-1185">Reference proteome</keyword>
<proteinExistence type="predicted"/>
<feature type="compositionally biased region" description="Basic and acidic residues" evidence="1">
    <location>
        <begin position="127"/>
        <end position="136"/>
    </location>
</feature>
<geneLocation type="plasmid" evidence="2">
    <name>megaplasmid 2</name>
</geneLocation>
<evidence type="ECO:0000256" key="1">
    <source>
        <dbReference type="SAM" id="MobiDB-lite"/>
    </source>
</evidence>
<reference evidence="3 4" key="3">
    <citation type="journal article" date="2009" name="Appl. Environ. Microbiol.">
        <title>Rhizobium sp. strain NGR234 possesses a remarkable number of secretion systems.</title>
        <authorList>
            <person name="Schmeisser C."/>
            <person name="Liesegang H."/>
            <person name="Krysciak D."/>
            <person name="Bakkou N."/>
            <person name="Le Quere A."/>
            <person name="Wollherr A."/>
            <person name="Heinemeyer I."/>
            <person name="Morgenstern B."/>
            <person name="Pommerening-Roeser A."/>
            <person name="Flores M."/>
            <person name="Palacios R."/>
            <person name="Brenner S."/>
            <person name="Gottschalk G."/>
            <person name="Schmitz R.A."/>
            <person name="Broughton W.J."/>
            <person name="Perret X."/>
            <person name="Strittmatter A.W."/>
            <person name="Streit W.R."/>
        </authorList>
    </citation>
    <scope>NUCLEOTIDE SEQUENCE [LARGE SCALE GENOMIC DNA]</scope>
    <source>
        <strain evidence="4">NBRC 101917 / NGR234</strain>
        <strain evidence="3">NGR234</strain>
        <plasmid evidence="3">pNGR234b</plasmid>
    </source>
</reference>
<evidence type="ECO:0000313" key="3">
    <source>
        <dbReference type="EMBL" id="ACP21992.1"/>
    </source>
</evidence>
<organism evidence="2">
    <name type="scientific">Sinorhizobium fredii (strain NBRC 101917 / NGR234)</name>
    <dbReference type="NCBI Taxonomy" id="394"/>
    <lineage>
        <taxon>Bacteria</taxon>
        <taxon>Pseudomonadati</taxon>
        <taxon>Pseudomonadota</taxon>
        <taxon>Alphaproteobacteria</taxon>
        <taxon>Hyphomicrobiales</taxon>
        <taxon>Rhizobiaceae</taxon>
        <taxon>Sinorhizobium/Ensifer group</taxon>
        <taxon>Sinorhizobium</taxon>
    </lineage>
</organism>
<feature type="region of interest" description="Disordered" evidence="1">
    <location>
        <begin position="94"/>
        <end position="144"/>
    </location>
</feature>
<geneLocation type="plasmid" evidence="4">
    <name>sym pNGR234b</name>
</geneLocation>
<dbReference type="EMBL" id="CP000874">
    <property type="protein sequence ID" value="ACP21992.1"/>
    <property type="molecule type" value="Genomic_DNA"/>
</dbReference>
<evidence type="ECO:0000313" key="4">
    <source>
        <dbReference type="Proteomes" id="UP000001054"/>
    </source>
</evidence>
<protein>
    <submittedName>
        <fullName evidence="2">Uncharacterized protein</fullName>
    </submittedName>
</protein>
<reference evidence="4" key="2">
    <citation type="journal article" date="2004" name="J. Bacteriol.">
        <title>An evolutionary hot spot: the pNGR234b replicon of Rhizobium sp. strain NGR234.</title>
        <authorList>
            <person name="Streit W.R."/>
            <person name="Schmitz R.A."/>
            <person name="Perret X."/>
            <person name="Staehelin C."/>
            <person name="Deakin W.J."/>
            <person name="Raasch C."/>
            <person name="Liesegang H."/>
            <person name="Broughton W.J."/>
        </authorList>
    </citation>
    <scope>NUCLEOTIDE SEQUENCE [LARGE SCALE GENOMIC DNA]</scope>
    <source>
        <strain evidence="4">NBRC 101917 / NGR234</strain>
    </source>
</reference>
<geneLocation type="plasmid" evidence="3">
    <name>pNGR234b</name>
</geneLocation>